<dbReference type="Gene3D" id="3.40.33.10">
    <property type="entry name" value="CAP"/>
    <property type="match status" value="1"/>
</dbReference>
<dbReference type="SUPFAM" id="SSF55797">
    <property type="entry name" value="PR-1-like"/>
    <property type="match status" value="1"/>
</dbReference>
<evidence type="ECO:0000259" key="2">
    <source>
        <dbReference type="Pfam" id="PF00188"/>
    </source>
</evidence>
<dbReference type="InterPro" id="IPR035940">
    <property type="entry name" value="CAP_sf"/>
</dbReference>
<evidence type="ECO:0000313" key="4">
    <source>
        <dbReference type="Proteomes" id="UP000199382"/>
    </source>
</evidence>
<feature type="chain" id="PRO_5011438477" evidence="1">
    <location>
        <begin position="21"/>
        <end position="160"/>
    </location>
</feature>
<dbReference type="Proteomes" id="UP000199382">
    <property type="component" value="Unassembled WGS sequence"/>
</dbReference>
<sequence length="160" mass="17706">MVRAILILMTACFLATGSPAEEVVGRLSTKQEFSSAAATKEIAARVNAYRKSKGRAALKPSGKLEKAAMKHAKDMSKRGYFSHKSPDGTLPRARTKRAGYRACLVAENISYRWRTPEQVVDGWVKSSKHRQIILLREVTEYGVGYATGDYWVLVVARPGC</sequence>
<organism evidence="3 4">
    <name type="scientific">Aliiruegeria lutimaris</name>
    <dbReference type="NCBI Taxonomy" id="571298"/>
    <lineage>
        <taxon>Bacteria</taxon>
        <taxon>Pseudomonadati</taxon>
        <taxon>Pseudomonadota</taxon>
        <taxon>Alphaproteobacteria</taxon>
        <taxon>Rhodobacterales</taxon>
        <taxon>Roseobacteraceae</taxon>
        <taxon>Aliiruegeria</taxon>
    </lineage>
</organism>
<feature type="signal peptide" evidence="1">
    <location>
        <begin position="1"/>
        <end position="20"/>
    </location>
</feature>
<evidence type="ECO:0000256" key="1">
    <source>
        <dbReference type="SAM" id="SignalP"/>
    </source>
</evidence>
<dbReference type="AlphaFoldDB" id="A0A1G9LV41"/>
<keyword evidence="1" id="KW-0732">Signal</keyword>
<dbReference type="PANTHER" id="PTHR31157:SF1">
    <property type="entry name" value="SCP DOMAIN-CONTAINING PROTEIN"/>
    <property type="match status" value="1"/>
</dbReference>
<dbReference type="EMBL" id="FNEK01000102">
    <property type="protein sequence ID" value="SDL65962.1"/>
    <property type="molecule type" value="Genomic_DNA"/>
</dbReference>
<dbReference type="Pfam" id="PF00188">
    <property type="entry name" value="CAP"/>
    <property type="match status" value="1"/>
</dbReference>
<name>A0A1G9LV41_9RHOB</name>
<feature type="domain" description="SCP" evidence="2">
    <location>
        <begin position="45"/>
        <end position="151"/>
    </location>
</feature>
<dbReference type="InterPro" id="IPR014044">
    <property type="entry name" value="CAP_dom"/>
</dbReference>
<protein>
    <submittedName>
        <fullName evidence="3">Cysteine-rich secretory protein family protein</fullName>
    </submittedName>
</protein>
<dbReference type="PANTHER" id="PTHR31157">
    <property type="entry name" value="SCP DOMAIN-CONTAINING PROTEIN"/>
    <property type="match status" value="1"/>
</dbReference>
<dbReference type="STRING" id="571298.SAMN04488026_11028"/>
<keyword evidence="4" id="KW-1185">Reference proteome</keyword>
<evidence type="ECO:0000313" key="3">
    <source>
        <dbReference type="EMBL" id="SDL65962.1"/>
    </source>
</evidence>
<proteinExistence type="predicted"/>
<accession>A0A1G9LV41</accession>
<gene>
    <name evidence="3" type="ORF">SAMN04488026_11028</name>
</gene>
<reference evidence="3 4" key="1">
    <citation type="submission" date="2016-10" db="EMBL/GenBank/DDBJ databases">
        <authorList>
            <person name="de Groot N.N."/>
        </authorList>
    </citation>
    <scope>NUCLEOTIDE SEQUENCE [LARGE SCALE GENOMIC DNA]</scope>
    <source>
        <strain evidence="3 4">DSM 25294</strain>
    </source>
</reference>
<dbReference type="CDD" id="cd05379">
    <property type="entry name" value="CAP_bacterial"/>
    <property type="match status" value="1"/>
</dbReference>
<dbReference type="RefSeq" id="WP_170844771.1">
    <property type="nucleotide sequence ID" value="NZ_FNEK01000102.1"/>
</dbReference>